<protein>
    <submittedName>
        <fullName evidence="1">DUF1223 domain-containing protein</fullName>
    </submittedName>
</protein>
<comment type="caution">
    <text evidence="1">The sequence shown here is derived from an EMBL/GenBank/DDBJ whole genome shotgun (WGS) entry which is preliminary data.</text>
</comment>
<dbReference type="InterPro" id="IPR010634">
    <property type="entry name" value="DUF1223"/>
</dbReference>
<name>A0A553WLD8_9SPHN</name>
<accession>A0A553WLD8</accession>
<sequence length="229" mass="24505">MGACSEQPEIMPEAQAKQATLAATAEMPIVVELYQSQGCSSCPPANAAVNAVADQPGIIALSFAVTYWDRLGWKDVFADKSYTQRQYDYAHALGNPNVYTPQIVINGKTALTGIRKGELSTALRSAKPIADGPKVEILPDAVRIGTGTGTANIWLVSYDPRTQNVAIRSGENSGRTLPHKNIVRSLTKLGVWSGVSTQLKRPMTSQKGLKNVVLVQRQGAGPIIAAKTF</sequence>
<proteinExistence type="predicted"/>
<reference evidence="1 2" key="1">
    <citation type="submission" date="2019-07" db="EMBL/GenBank/DDBJ databases">
        <authorList>
            <person name="Park M."/>
        </authorList>
    </citation>
    <scope>NUCLEOTIDE SEQUENCE [LARGE SCALE GENOMIC DNA]</scope>
    <source>
        <strain evidence="1 2">KCTC32445</strain>
    </source>
</reference>
<dbReference type="AlphaFoldDB" id="A0A553WLD8"/>
<gene>
    <name evidence="1" type="ORF">FOM92_07825</name>
</gene>
<evidence type="ECO:0000313" key="2">
    <source>
        <dbReference type="Proteomes" id="UP000320160"/>
    </source>
</evidence>
<dbReference type="EMBL" id="VKKU01000001">
    <property type="protein sequence ID" value="TSB05468.1"/>
    <property type="molecule type" value="Genomic_DNA"/>
</dbReference>
<dbReference type="OrthoDB" id="9808254at2"/>
<dbReference type="PANTHER" id="PTHR36057:SF1">
    <property type="entry name" value="LIPOPROTEIN LIPID ATTACHMENT SITE-LIKE PROTEIN, PUTATIVE (DUF1223)-RELATED"/>
    <property type="match status" value="1"/>
</dbReference>
<dbReference type="Proteomes" id="UP000320160">
    <property type="component" value="Unassembled WGS sequence"/>
</dbReference>
<keyword evidence="2" id="KW-1185">Reference proteome</keyword>
<organism evidence="1 2">
    <name type="scientific">Sphingorhabdus contaminans</name>
    <dbReference type="NCBI Taxonomy" id="1343899"/>
    <lineage>
        <taxon>Bacteria</taxon>
        <taxon>Pseudomonadati</taxon>
        <taxon>Pseudomonadota</taxon>
        <taxon>Alphaproteobacteria</taxon>
        <taxon>Sphingomonadales</taxon>
        <taxon>Sphingomonadaceae</taxon>
        <taxon>Sphingorhabdus</taxon>
    </lineage>
</organism>
<dbReference type="SUPFAM" id="SSF52833">
    <property type="entry name" value="Thioredoxin-like"/>
    <property type="match status" value="1"/>
</dbReference>
<dbReference type="Pfam" id="PF06764">
    <property type="entry name" value="DUF1223"/>
    <property type="match status" value="1"/>
</dbReference>
<evidence type="ECO:0000313" key="1">
    <source>
        <dbReference type="EMBL" id="TSB05468.1"/>
    </source>
</evidence>
<dbReference type="InterPro" id="IPR036249">
    <property type="entry name" value="Thioredoxin-like_sf"/>
</dbReference>
<dbReference type="PANTHER" id="PTHR36057">
    <property type="match status" value="1"/>
</dbReference>